<evidence type="ECO:0000313" key="1">
    <source>
        <dbReference type="EMBL" id="CCC82682.1"/>
    </source>
</evidence>
<dbReference type="KEGG" id="ttn:TTX_2069"/>
<gene>
    <name evidence="1" type="ordered locus">TTX_2069</name>
</gene>
<name>G4RM87_THETK</name>
<sequence length="47" mass="5211">MELAKRSGRRGWVLVKLPNELIGAFQSPSEAKRAAREPGVYVLVDNT</sequence>
<dbReference type="AlphaFoldDB" id="G4RM87"/>
<dbReference type="PATRIC" id="fig|768679.9.peg.2094"/>
<accession>G4RM87</accession>
<reference evidence="1 2" key="1">
    <citation type="journal article" date="2011" name="PLoS ONE">
        <title>The complete genome sequence of Thermoproteus tenax: a physiologically versatile member of the Crenarchaeota.</title>
        <authorList>
            <person name="Siebers B."/>
            <person name="Zaparty M."/>
            <person name="Raddatz G."/>
            <person name="Tjaden B."/>
            <person name="Albers S.V."/>
            <person name="Bell S.D."/>
            <person name="Blombach F."/>
            <person name="Kletzin A."/>
            <person name="Kyrpides N."/>
            <person name="Lanz C."/>
            <person name="Plagens A."/>
            <person name="Rampp M."/>
            <person name="Rosinus A."/>
            <person name="von Jan M."/>
            <person name="Makarova K.S."/>
            <person name="Klenk H.P."/>
            <person name="Schuster S.C."/>
            <person name="Hensel R."/>
        </authorList>
    </citation>
    <scope>NUCLEOTIDE SEQUENCE [LARGE SCALE GENOMIC DNA]</scope>
    <source>
        <strain evidence="2">ATCC 35583 / DSM 2078 / JCM 9277 / NBRC 100435 / Kra 1</strain>
    </source>
</reference>
<dbReference type="EMBL" id="FN869859">
    <property type="protein sequence ID" value="CCC82682.1"/>
    <property type="molecule type" value="Genomic_DNA"/>
</dbReference>
<dbReference type="STRING" id="768679.TTX_2069"/>
<evidence type="ECO:0000313" key="2">
    <source>
        <dbReference type="Proteomes" id="UP000002654"/>
    </source>
</evidence>
<organism evidence="1 2">
    <name type="scientific">Thermoproteus tenax (strain ATCC 35583 / DSM 2078 / JCM 9277 / NBRC 100435 / Kra 1)</name>
    <dbReference type="NCBI Taxonomy" id="768679"/>
    <lineage>
        <taxon>Archaea</taxon>
        <taxon>Thermoproteota</taxon>
        <taxon>Thermoprotei</taxon>
        <taxon>Thermoproteales</taxon>
        <taxon>Thermoproteaceae</taxon>
        <taxon>Thermoproteus</taxon>
    </lineage>
</organism>
<dbReference type="eggNOG" id="arCOG05587">
    <property type="taxonomic scope" value="Archaea"/>
</dbReference>
<dbReference type="HOGENOM" id="CLU_211865_0_0_2"/>
<dbReference type="PaxDb" id="768679-TTX_2069"/>
<proteinExistence type="predicted"/>
<protein>
    <submittedName>
        <fullName evidence="1">Uncharacterized protein</fullName>
    </submittedName>
</protein>
<keyword evidence="2" id="KW-1185">Reference proteome</keyword>
<dbReference type="Proteomes" id="UP000002654">
    <property type="component" value="Chromosome"/>
</dbReference>